<dbReference type="EMBL" id="CQEM01000013">
    <property type="protein sequence ID" value="CNL40396.1"/>
    <property type="molecule type" value="Genomic_DNA"/>
</dbReference>
<dbReference type="Proteomes" id="UP000040088">
    <property type="component" value="Unassembled WGS sequence"/>
</dbReference>
<organism evidence="2 3">
    <name type="scientific">Yersinia aleksiciae</name>
    <dbReference type="NCBI Taxonomy" id="263819"/>
    <lineage>
        <taxon>Bacteria</taxon>
        <taxon>Pseudomonadati</taxon>
        <taxon>Pseudomonadota</taxon>
        <taxon>Gammaproteobacteria</taxon>
        <taxon>Enterobacterales</taxon>
        <taxon>Yersiniaceae</taxon>
        <taxon>Yersinia</taxon>
    </lineage>
</organism>
<feature type="transmembrane region" description="Helical" evidence="1">
    <location>
        <begin position="33"/>
        <end position="56"/>
    </location>
</feature>
<reference evidence="3" key="1">
    <citation type="submission" date="2015-03" db="EMBL/GenBank/DDBJ databases">
        <authorList>
            <consortium name="Pathogen Informatics"/>
        </authorList>
    </citation>
    <scope>NUCLEOTIDE SEQUENCE [LARGE SCALE GENOMIC DNA]</scope>
    <source>
        <strain evidence="3">IP27925</strain>
    </source>
</reference>
<gene>
    <name evidence="2" type="ORF">ERS008460_02759</name>
</gene>
<keyword evidence="1" id="KW-0812">Transmembrane</keyword>
<keyword evidence="1" id="KW-1133">Transmembrane helix</keyword>
<evidence type="ECO:0000313" key="2">
    <source>
        <dbReference type="EMBL" id="CNL40396.1"/>
    </source>
</evidence>
<evidence type="ECO:0000313" key="3">
    <source>
        <dbReference type="Proteomes" id="UP000040088"/>
    </source>
</evidence>
<feature type="transmembrane region" description="Helical" evidence="1">
    <location>
        <begin position="87"/>
        <end position="112"/>
    </location>
</feature>
<evidence type="ECO:0000256" key="1">
    <source>
        <dbReference type="SAM" id="Phobius"/>
    </source>
</evidence>
<accession>A0A0T9UGM3</accession>
<sequence>MPLQVYSLASMVITQNLVQASFNMKKGRHEKSLWAVMIIASLTYLLIPPYLLAYFFKLYNLNPFHITPLPHFNPFKADRGIPLFHTFSYLLIIWLILNIVISSVVALVYYVFFQSDDNE</sequence>
<proteinExistence type="predicted"/>
<keyword evidence="1" id="KW-0472">Membrane</keyword>
<dbReference type="AlphaFoldDB" id="A0A0T9UGM3"/>
<protein>
    <submittedName>
        <fullName evidence="2">Uncharacterized protein</fullName>
    </submittedName>
</protein>
<name>A0A0T9UGM3_YERAE</name>